<dbReference type="Gene3D" id="3.30.750.24">
    <property type="entry name" value="STAS domain"/>
    <property type="match status" value="1"/>
</dbReference>
<gene>
    <name evidence="2" type="ORF">THIOM_003723</name>
</gene>
<evidence type="ECO:0000259" key="1">
    <source>
        <dbReference type="PROSITE" id="PS50801"/>
    </source>
</evidence>
<dbReference type="AlphaFoldDB" id="A0A176RXZ8"/>
<dbReference type="PROSITE" id="PS50801">
    <property type="entry name" value="STAS"/>
    <property type="match status" value="1"/>
</dbReference>
<dbReference type="InterPro" id="IPR002645">
    <property type="entry name" value="STAS_dom"/>
</dbReference>
<dbReference type="Proteomes" id="UP000076962">
    <property type="component" value="Unassembled WGS sequence"/>
</dbReference>
<sequence>YVPANLKGAATVLQISGNVFFGSVHILERVLSDLSQMDNRQGHLVIDGEYLYHLDMAGAEILVQEAKKRQKNGYQLALLLRDHNLDDVLQRGGLKNVVGETNIYYTHACPFHEAESGPKVMCFSANLKLPNSPKCGHKETCFRRYR</sequence>
<dbReference type="CDD" id="cd07042">
    <property type="entry name" value="STAS_SulP_like_sulfate_transporter"/>
    <property type="match status" value="1"/>
</dbReference>
<dbReference type="InterPro" id="IPR036513">
    <property type="entry name" value="STAS_dom_sf"/>
</dbReference>
<comment type="caution">
    <text evidence="2">The sequence shown here is derived from an EMBL/GenBank/DDBJ whole genome shotgun (WGS) entry which is preliminary data.</text>
</comment>
<evidence type="ECO:0000313" key="2">
    <source>
        <dbReference type="EMBL" id="OAD20567.1"/>
    </source>
</evidence>
<reference evidence="2 3" key="1">
    <citation type="submission" date="2016-05" db="EMBL/GenBank/DDBJ databases">
        <title>Single-cell genome of chain-forming Candidatus Thiomargarita nelsonii and comparison to other large sulfur-oxidizing bacteria.</title>
        <authorList>
            <person name="Winkel M."/>
            <person name="Salman V."/>
            <person name="Woyke T."/>
            <person name="Schulz-Vogt H."/>
            <person name="Richter M."/>
            <person name="Flood B."/>
            <person name="Bailey J."/>
            <person name="Amann R."/>
            <person name="Mussmann M."/>
        </authorList>
    </citation>
    <scope>NUCLEOTIDE SEQUENCE [LARGE SCALE GENOMIC DNA]</scope>
    <source>
        <strain evidence="2 3">THI036</strain>
    </source>
</reference>
<feature type="non-terminal residue" evidence="2">
    <location>
        <position position="1"/>
    </location>
</feature>
<accession>A0A176RXZ8</accession>
<evidence type="ECO:0000313" key="3">
    <source>
        <dbReference type="Proteomes" id="UP000076962"/>
    </source>
</evidence>
<dbReference type="EMBL" id="LUTY01002273">
    <property type="protein sequence ID" value="OAD20567.1"/>
    <property type="molecule type" value="Genomic_DNA"/>
</dbReference>
<proteinExistence type="predicted"/>
<protein>
    <submittedName>
        <fullName evidence="2">High affinity sulfate transporter SulP</fullName>
    </submittedName>
</protein>
<dbReference type="Pfam" id="PF01740">
    <property type="entry name" value="STAS"/>
    <property type="match status" value="1"/>
</dbReference>
<name>A0A176RXZ8_9GAMM</name>
<feature type="domain" description="STAS" evidence="1">
    <location>
        <begin position="1"/>
        <end position="106"/>
    </location>
</feature>
<keyword evidence="3" id="KW-1185">Reference proteome</keyword>
<dbReference type="SUPFAM" id="SSF52091">
    <property type="entry name" value="SpoIIaa-like"/>
    <property type="match status" value="1"/>
</dbReference>
<organism evidence="2 3">
    <name type="scientific">Candidatus Thiomargarita nelsonii</name>
    <dbReference type="NCBI Taxonomy" id="1003181"/>
    <lineage>
        <taxon>Bacteria</taxon>
        <taxon>Pseudomonadati</taxon>
        <taxon>Pseudomonadota</taxon>
        <taxon>Gammaproteobacteria</taxon>
        <taxon>Thiotrichales</taxon>
        <taxon>Thiotrichaceae</taxon>
        <taxon>Thiomargarita</taxon>
    </lineage>
</organism>